<evidence type="ECO:0000256" key="1">
    <source>
        <dbReference type="ARBA" id="ARBA00004430"/>
    </source>
</evidence>
<dbReference type="PANTHER" id="PTHR48051:SF1">
    <property type="entry name" value="RAS SUPPRESSOR PROTEIN 1"/>
    <property type="match status" value="1"/>
</dbReference>
<evidence type="ECO:0000256" key="2">
    <source>
        <dbReference type="ARBA" id="ARBA00022614"/>
    </source>
</evidence>
<dbReference type="PANTHER" id="PTHR48051">
    <property type="match status" value="1"/>
</dbReference>
<dbReference type="Pfam" id="PF13855">
    <property type="entry name" value="LRR_8"/>
    <property type="match status" value="1"/>
</dbReference>
<feature type="coiled-coil region" evidence="4">
    <location>
        <begin position="808"/>
        <end position="863"/>
    </location>
</feature>
<dbReference type="SMART" id="SM00369">
    <property type="entry name" value="LRR_TYP"/>
    <property type="match status" value="5"/>
</dbReference>
<dbReference type="STRING" id="1157962.A0A250WWU1"/>
<dbReference type="InterPro" id="IPR032675">
    <property type="entry name" value="LRR_dom_sf"/>
</dbReference>
<reference evidence="6 7" key="1">
    <citation type="submission" date="2017-08" db="EMBL/GenBank/DDBJ databases">
        <title>Acidophilic green algal genome provides insights into adaptation to an acidic environment.</title>
        <authorList>
            <person name="Hirooka S."/>
            <person name="Hirose Y."/>
            <person name="Kanesaki Y."/>
            <person name="Higuchi S."/>
            <person name="Fujiwara T."/>
            <person name="Onuma R."/>
            <person name="Era A."/>
            <person name="Ohbayashi R."/>
            <person name="Uzuka A."/>
            <person name="Nozaki H."/>
            <person name="Yoshikawa H."/>
            <person name="Miyagishima S.Y."/>
        </authorList>
    </citation>
    <scope>NUCLEOTIDE SEQUENCE [LARGE SCALE GENOMIC DNA]</scope>
    <source>
        <strain evidence="6 7">NIES-2499</strain>
    </source>
</reference>
<dbReference type="EMBL" id="BEGY01000011">
    <property type="protein sequence ID" value="GAX75169.1"/>
    <property type="molecule type" value="Genomic_DNA"/>
</dbReference>
<feature type="compositionally biased region" description="Polar residues" evidence="5">
    <location>
        <begin position="322"/>
        <end position="336"/>
    </location>
</feature>
<accession>A0A250WWU1</accession>
<feature type="region of interest" description="Disordered" evidence="5">
    <location>
        <begin position="1"/>
        <end position="59"/>
    </location>
</feature>
<evidence type="ECO:0000256" key="5">
    <source>
        <dbReference type="SAM" id="MobiDB-lite"/>
    </source>
</evidence>
<organism evidence="6 7">
    <name type="scientific">Chlamydomonas eustigma</name>
    <dbReference type="NCBI Taxonomy" id="1157962"/>
    <lineage>
        <taxon>Eukaryota</taxon>
        <taxon>Viridiplantae</taxon>
        <taxon>Chlorophyta</taxon>
        <taxon>core chlorophytes</taxon>
        <taxon>Chlorophyceae</taxon>
        <taxon>CS clade</taxon>
        <taxon>Chlamydomonadales</taxon>
        <taxon>Chlamydomonadaceae</taxon>
        <taxon>Chlamydomonas</taxon>
    </lineage>
</organism>
<dbReference type="Gene3D" id="3.80.10.10">
    <property type="entry name" value="Ribonuclease Inhibitor"/>
    <property type="match status" value="1"/>
</dbReference>
<keyword evidence="2" id="KW-0433">Leucine-rich repeat</keyword>
<comment type="subcellular location">
    <subcellularLocation>
        <location evidence="1">Cytoplasm</location>
        <location evidence="1">Cytoskeleton</location>
        <location evidence="1">Cilium axoneme</location>
    </subcellularLocation>
</comment>
<dbReference type="InterPro" id="IPR003591">
    <property type="entry name" value="Leu-rich_rpt_typical-subtyp"/>
</dbReference>
<keyword evidence="3" id="KW-0677">Repeat</keyword>
<feature type="compositionally biased region" description="Polar residues" evidence="5">
    <location>
        <begin position="45"/>
        <end position="59"/>
    </location>
</feature>
<dbReference type="InterPro" id="IPR001611">
    <property type="entry name" value="Leu-rich_rpt"/>
</dbReference>
<evidence type="ECO:0000313" key="7">
    <source>
        <dbReference type="Proteomes" id="UP000232323"/>
    </source>
</evidence>
<name>A0A250WWU1_9CHLO</name>
<evidence type="ECO:0000313" key="6">
    <source>
        <dbReference type="EMBL" id="GAX75169.1"/>
    </source>
</evidence>
<dbReference type="OrthoDB" id="551585at2759"/>
<gene>
    <name evidence="6" type="ORF">CEUSTIGMA_g2613.t1</name>
</gene>
<dbReference type="SUPFAM" id="SSF52058">
    <property type="entry name" value="L domain-like"/>
    <property type="match status" value="1"/>
</dbReference>
<feature type="coiled-coil region" evidence="4">
    <location>
        <begin position="688"/>
        <end position="736"/>
    </location>
</feature>
<dbReference type="GO" id="GO:0005930">
    <property type="term" value="C:axoneme"/>
    <property type="evidence" value="ECO:0007669"/>
    <property type="project" value="UniProtKB-SubCell"/>
</dbReference>
<proteinExistence type="predicted"/>
<dbReference type="InterPro" id="IPR050216">
    <property type="entry name" value="LRR_domain-containing"/>
</dbReference>
<feature type="compositionally biased region" description="Basic and acidic residues" evidence="5">
    <location>
        <begin position="21"/>
        <end position="30"/>
    </location>
</feature>
<keyword evidence="4" id="KW-0175">Coiled coil</keyword>
<dbReference type="SMART" id="SM00364">
    <property type="entry name" value="LRR_BAC"/>
    <property type="match status" value="5"/>
</dbReference>
<feature type="region of interest" description="Disordered" evidence="5">
    <location>
        <begin position="248"/>
        <end position="350"/>
    </location>
</feature>
<sequence>MSSKSHQDGLEPHTFMSVTDARIHRAELRAASRPSSGQKRPVSGATGQKTPQSQSPALSIIKDTQNSIHKGRPATSGRLVHVNSGSFMGPPMLSTSLSASFRRPASSRMITRASPSSSVAPLVMTSRLDSASKRSSGLVSGPVGSLSHCNDSVTISAGAESKRSFSGATSRMKPQSSPALLFTDNWSTSEHAVYADDSSLLHSPSPHQVPASSRYNISRSLSPSSMIMPSDNKAQPIGHCHHKTQEVSMTPHHGRLGSSKSTVQEGCPAEKEGEPYSMIVKQDEREKEVRDSRFTGNQTPTSPLGAGHSVNKHRSLEHCKHSASSSSRTPQQQLKQQSRHHYDSGIRGGGAEAADMRQHLTHILAEPAPLLDPPSDGDAATALGLLVARETASYTALENQELTELPEAVVRFLHIEGLNLRELSFKGNKLTSIPSLQYVYYNLVELNLGSNNLQAPPSHLGLCNQLRTLILSHNKVHSLPSDVSCLVSLTVLDVSNNCLLDLPLELAKLPRLLQLKLDHNQLHTLPSSLLQLSTTLRSLTASHNQLVAVAQQVSCLQHLQELSLHHNHLTALPDTLGELRRTLANLQLSDNFLTVLPRQLAELSRLEQMCVARNPIVFPPRHICEEGRASIRKFLMTHVNMWEGLDGVKSMHAAGNAMIELPNAFESSSSCPRCQDVVMEVEGLGTNLLRTQLEKEGLEKALSEMVDQMEEKDKHCKNLEAQVKELLAEKMTKERSVEGDLGLELLSSSQSSERQVIELRACVRTLAGRTKAAEARLVEAMEQVAAEKKLCAAALAAACHAEKDAKRVVVLSAEVSKNQEELKRLQDLVASHLFQQRASEDRQLEAEARCEQLEAKISPLEHEQLATHKLLAVEKAAATLKAARDALRLKELHVENEVLRAQISALSAERLIFRDPVVKTVDPRLKVDHEALKYRFVAPDAETIAQAARQSLLASQPSLSSWTDQ</sequence>
<dbReference type="PROSITE" id="PS51450">
    <property type="entry name" value="LRR"/>
    <property type="match status" value="4"/>
</dbReference>
<evidence type="ECO:0000256" key="3">
    <source>
        <dbReference type="ARBA" id="ARBA00022737"/>
    </source>
</evidence>
<feature type="compositionally biased region" description="Basic and acidic residues" evidence="5">
    <location>
        <begin position="1"/>
        <end position="11"/>
    </location>
</feature>
<dbReference type="AlphaFoldDB" id="A0A250WWU1"/>
<comment type="caution">
    <text evidence="6">The sequence shown here is derived from an EMBL/GenBank/DDBJ whole genome shotgun (WGS) entry which is preliminary data.</text>
</comment>
<feature type="compositionally biased region" description="Basic and acidic residues" evidence="5">
    <location>
        <begin position="281"/>
        <end position="293"/>
    </location>
</feature>
<dbReference type="Proteomes" id="UP000232323">
    <property type="component" value="Unassembled WGS sequence"/>
</dbReference>
<evidence type="ECO:0000256" key="4">
    <source>
        <dbReference type="SAM" id="Coils"/>
    </source>
</evidence>
<protein>
    <submittedName>
        <fullName evidence="6">Uncharacterized protein</fullName>
    </submittedName>
</protein>
<keyword evidence="7" id="KW-1185">Reference proteome</keyword>